<keyword evidence="5" id="KW-0804">Transcription</keyword>
<feature type="domain" description="RNA polymerase alpha subunit C-terminal" evidence="4">
    <location>
        <begin position="286"/>
        <end position="346"/>
    </location>
</feature>
<evidence type="ECO:0000256" key="2">
    <source>
        <dbReference type="ARBA" id="ARBA00022803"/>
    </source>
</evidence>
<feature type="repeat" description="TPR" evidence="3">
    <location>
        <begin position="225"/>
        <end position="258"/>
    </location>
</feature>
<evidence type="ECO:0000313" key="6">
    <source>
        <dbReference type="Proteomes" id="UP000318538"/>
    </source>
</evidence>
<dbReference type="PANTHER" id="PTHR44943:SF8">
    <property type="entry name" value="TPR REPEAT-CONTAINING PROTEIN MJ0263"/>
    <property type="match status" value="1"/>
</dbReference>
<keyword evidence="6" id="KW-1185">Reference proteome</keyword>
<dbReference type="InterPro" id="IPR011260">
    <property type="entry name" value="RNAP_asu_C"/>
</dbReference>
<accession>A0A517N8I4</accession>
<sequence length="443" mass="49147">MSETELDVLDLKETILSNNSFGPADVGKIRTAISENYGHFGELRDAVNEMDDDDTLSPAGTTKKGVCEFLLGKFRESLNTLQAADGGAMALFYQARSQFELGQYEDAIAAYQKALTSGYNNDQCQIGIAECHRYAGRIEEAMAILDNIFGPAEQTADYMYQRAATVAAVGGRKEEALALYQRAVNTDENHAGALFGLALENDRMGNDQESLALYERAAKTFPTGVGALINLGLIYEDNNKFDKAQLCYKRILDCYPDHPQAQLYMKDAAATGNMLYDEEAQRRNDRLAQILNMPVTNFELSVRSRNCLQKMGIETIGDLTRTSEAELLSSKNFGETSLFEIREMLTSKGLSLGQFAHEKKNNDPPVDTSHMSPDEQALLDRPISDLNLSVRARKCMARLQLNSIGELIRKTGDDMLECKNFGVTSLNEVREKLTDLGLKMRGD</sequence>
<keyword evidence="1" id="KW-0677">Repeat</keyword>
<dbReference type="GO" id="GO:0003899">
    <property type="term" value="F:DNA-directed RNA polymerase activity"/>
    <property type="evidence" value="ECO:0007669"/>
    <property type="project" value="UniProtKB-EC"/>
</dbReference>
<dbReference type="InterPro" id="IPR019734">
    <property type="entry name" value="TPR_rpt"/>
</dbReference>
<dbReference type="FunFam" id="1.10.150.20:FF:000098">
    <property type="entry name" value="RNA polymerase alpha subunit domain protein"/>
    <property type="match status" value="1"/>
</dbReference>
<dbReference type="Pfam" id="PF14559">
    <property type="entry name" value="TPR_19"/>
    <property type="match status" value="1"/>
</dbReference>
<evidence type="ECO:0000256" key="3">
    <source>
        <dbReference type="PROSITE-ProRule" id="PRU00339"/>
    </source>
</evidence>
<gene>
    <name evidence="5" type="primary">rpoA_2</name>
    <name evidence="5" type="ORF">K227x_18260</name>
</gene>
<dbReference type="Gene3D" id="1.25.40.10">
    <property type="entry name" value="Tetratricopeptide repeat domain"/>
    <property type="match status" value="2"/>
</dbReference>
<dbReference type="KEGG" id="rlc:K227x_18260"/>
<dbReference type="Gene3D" id="1.10.150.20">
    <property type="entry name" value="5' to 3' exonuclease, C-terminal subdomain"/>
    <property type="match status" value="2"/>
</dbReference>
<dbReference type="PROSITE" id="PS50005">
    <property type="entry name" value="TPR"/>
    <property type="match status" value="2"/>
</dbReference>
<dbReference type="RefSeq" id="WP_145169132.1">
    <property type="nucleotide sequence ID" value="NZ_CP036525.1"/>
</dbReference>
<keyword evidence="5" id="KW-0548">Nucleotidyltransferase</keyword>
<dbReference type="AlphaFoldDB" id="A0A517N8I4"/>
<keyword evidence="5" id="KW-0808">Transferase</keyword>
<dbReference type="Pfam" id="PF13432">
    <property type="entry name" value="TPR_16"/>
    <property type="match status" value="1"/>
</dbReference>
<dbReference type="InterPro" id="IPR051685">
    <property type="entry name" value="Ycf3/AcsC/BcsC/TPR_MFPF"/>
</dbReference>
<dbReference type="GO" id="GO:0003677">
    <property type="term" value="F:DNA binding"/>
    <property type="evidence" value="ECO:0007669"/>
    <property type="project" value="InterPro"/>
</dbReference>
<dbReference type="EMBL" id="CP036525">
    <property type="protein sequence ID" value="QDT03443.1"/>
    <property type="molecule type" value="Genomic_DNA"/>
</dbReference>
<dbReference type="Pfam" id="PF03118">
    <property type="entry name" value="RNA_pol_A_CTD"/>
    <property type="match status" value="2"/>
</dbReference>
<evidence type="ECO:0000313" key="5">
    <source>
        <dbReference type="EMBL" id="QDT03443.1"/>
    </source>
</evidence>
<dbReference type="SMART" id="SM00028">
    <property type="entry name" value="TPR"/>
    <property type="match status" value="4"/>
</dbReference>
<proteinExistence type="predicted"/>
<dbReference type="GO" id="GO:0006351">
    <property type="term" value="P:DNA-templated transcription"/>
    <property type="evidence" value="ECO:0007669"/>
    <property type="project" value="InterPro"/>
</dbReference>
<dbReference type="EC" id="2.7.7.6" evidence="5"/>
<dbReference type="GO" id="GO:0000428">
    <property type="term" value="C:DNA-directed RNA polymerase complex"/>
    <property type="evidence" value="ECO:0007669"/>
    <property type="project" value="UniProtKB-KW"/>
</dbReference>
<feature type="repeat" description="TPR" evidence="3">
    <location>
        <begin position="88"/>
        <end position="121"/>
    </location>
</feature>
<keyword evidence="2 3" id="KW-0802">TPR repeat</keyword>
<dbReference type="InterPro" id="IPR013105">
    <property type="entry name" value="TPR_2"/>
</dbReference>
<dbReference type="PANTHER" id="PTHR44943">
    <property type="entry name" value="CELLULOSE SYNTHASE OPERON PROTEIN C"/>
    <property type="match status" value="1"/>
</dbReference>
<keyword evidence="5" id="KW-0240">DNA-directed RNA polymerase</keyword>
<protein>
    <submittedName>
        <fullName evidence="5">DNA-directed RNA polymerase subunit alpha</fullName>
        <ecNumber evidence="5">2.7.7.6</ecNumber>
    </submittedName>
</protein>
<reference evidence="5 6" key="1">
    <citation type="submission" date="2019-02" db="EMBL/GenBank/DDBJ databases">
        <title>Deep-cultivation of Planctomycetes and their phenomic and genomic characterization uncovers novel biology.</title>
        <authorList>
            <person name="Wiegand S."/>
            <person name="Jogler M."/>
            <person name="Boedeker C."/>
            <person name="Pinto D."/>
            <person name="Vollmers J."/>
            <person name="Rivas-Marin E."/>
            <person name="Kohn T."/>
            <person name="Peeters S.H."/>
            <person name="Heuer A."/>
            <person name="Rast P."/>
            <person name="Oberbeckmann S."/>
            <person name="Bunk B."/>
            <person name="Jeske O."/>
            <person name="Meyerdierks A."/>
            <person name="Storesund J.E."/>
            <person name="Kallscheuer N."/>
            <person name="Luecker S."/>
            <person name="Lage O.M."/>
            <person name="Pohl T."/>
            <person name="Merkel B.J."/>
            <person name="Hornburger P."/>
            <person name="Mueller R.-W."/>
            <person name="Bruemmer F."/>
            <person name="Labrenz M."/>
            <person name="Spormann A.M."/>
            <person name="Op den Camp H."/>
            <person name="Overmann J."/>
            <person name="Amann R."/>
            <person name="Jetten M.S.M."/>
            <person name="Mascher T."/>
            <person name="Medema M.H."/>
            <person name="Devos D.P."/>
            <person name="Kaster A.-K."/>
            <person name="Ovreas L."/>
            <person name="Rohde M."/>
            <person name="Galperin M.Y."/>
            <person name="Jogler C."/>
        </authorList>
    </citation>
    <scope>NUCLEOTIDE SEQUENCE [LARGE SCALE GENOMIC DNA]</scope>
    <source>
        <strain evidence="5 6">K22_7</strain>
    </source>
</reference>
<evidence type="ECO:0000259" key="4">
    <source>
        <dbReference type="Pfam" id="PF03118"/>
    </source>
</evidence>
<dbReference type="InterPro" id="IPR011990">
    <property type="entry name" value="TPR-like_helical_dom_sf"/>
</dbReference>
<name>A0A517N8I4_9BACT</name>
<dbReference type="SUPFAM" id="SSF47789">
    <property type="entry name" value="C-terminal domain of RNA polymerase alpha subunit"/>
    <property type="match status" value="2"/>
</dbReference>
<dbReference type="Pfam" id="PF07719">
    <property type="entry name" value="TPR_2"/>
    <property type="match status" value="1"/>
</dbReference>
<feature type="domain" description="RNA polymerase alpha subunit C-terminal" evidence="4">
    <location>
        <begin position="371"/>
        <end position="434"/>
    </location>
</feature>
<dbReference type="SUPFAM" id="SSF81901">
    <property type="entry name" value="HCP-like"/>
    <property type="match status" value="1"/>
</dbReference>
<dbReference type="OrthoDB" id="228958at2"/>
<evidence type="ECO:0000256" key="1">
    <source>
        <dbReference type="ARBA" id="ARBA00022737"/>
    </source>
</evidence>
<dbReference type="Proteomes" id="UP000318538">
    <property type="component" value="Chromosome"/>
</dbReference>
<organism evidence="5 6">
    <name type="scientific">Rubripirellula lacrimiformis</name>
    <dbReference type="NCBI Taxonomy" id="1930273"/>
    <lineage>
        <taxon>Bacteria</taxon>
        <taxon>Pseudomonadati</taxon>
        <taxon>Planctomycetota</taxon>
        <taxon>Planctomycetia</taxon>
        <taxon>Pirellulales</taxon>
        <taxon>Pirellulaceae</taxon>
        <taxon>Rubripirellula</taxon>
    </lineage>
</organism>